<keyword evidence="4" id="KW-1185">Reference proteome</keyword>
<keyword evidence="1" id="KW-0472">Membrane</keyword>
<organism evidence="3 4">
    <name type="scientific">Coniosporium apollinis (strain CBS 100218)</name>
    <name type="common">Rock-inhabiting black yeast</name>
    <dbReference type="NCBI Taxonomy" id="1168221"/>
    <lineage>
        <taxon>Eukaryota</taxon>
        <taxon>Fungi</taxon>
        <taxon>Dikarya</taxon>
        <taxon>Ascomycota</taxon>
        <taxon>Pezizomycotina</taxon>
        <taxon>Dothideomycetes</taxon>
        <taxon>Dothideomycetes incertae sedis</taxon>
        <taxon>Coniosporium</taxon>
    </lineage>
</organism>
<keyword evidence="1" id="KW-0812">Transmembrane</keyword>
<name>R7YLM9_CONA1</name>
<sequence length="442" mass="48461">MSAVYKAGISHRRLNGLYGVPLLTAGCASLGVYLLFNQLYKSTRRYRSSIILSPLSTAIPRLSPADIHNLPYPPDVLPGARDVDSPYGIIRVYEWGPEDGRRVLLIHGISTPCIALAGIAQHLAERGCRVMLFDLFGRGYSSGPDPSEIPYDSRLYTTQILLALSSSPVPWTGSQSDPNCNFNVIGYSLGGGIAADFTAHFPGLVSSLVLIAPSGIVRPSHVTYKSKILYGTGGWVPERLIHWLVKRRLTSAPAKPAAPRESSATQDADDAVTAEVGGVVPEEGQGIPVEKMKPYNDDSPLFPGRPLTTVANAVNWQIEHHRGFIPAFISSIRYAPIHNQHRVWKRIGQTLDERRLQRAEAKDGSRAKREITLDEGRSDRVLIILGKKDPIVLPSEVAEDARDVLGQENVEIRIVDAGHELPISNAMKCADTIWEFWEKNGA</sequence>
<evidence type="ECO:0000256" key="1">
    <source>
        <dbReference type="SAM" id="Phobius"/>
    </source>
</evidence>
<dbReference type="PANTHER" id="PTHR43798">
    <property type="entry name" value="MONOACYLGLYCEROL LIPASE"/>
    <property type="match status" value="1"/>
</dbReference>
<reference evidence="4" key="1">
    <citation type="submission" date="2012-06" db="EMBL/GenBank/DDBJ databases">
        <title>The genome sequence of Coniosporium apollinis CBS 100218.</title>
        <authorList>
            <consortium name="The Broad Institute Genome Sequencing Platform"/>
            <person name="Cuomo C."/>
            <person name="Gorbushina A."/>
            <person name="Noack S."/>
            <person name="Walker B."/>
            <person name="Young S.K."/>
            <person name="Zeng Q."/>
            <person name="Gargeya S."/>
            <person name="Fitzgerald M."/>
            <person name="Haas B."/>
            <person name="Abouelleil A."/>
            <person name="Alvarado L."/>
            <person name="Arachchi H.M."/>
            <person name="Berlin A.M."/>
            <person name="Chapman S.B."/>
            <person name="Goldberg J."/>
            <person name="Griggs A."/>
            <person name="Gujja S."/>
            <person name="Hansen M."/>
            <person name="Howarth C."/>
            <person name="Imamovic A."/>
            <person name="Larimer J."/>
            <person name="McCowan C."/>
            <person name="Montmayeur A."/>
            <person name="Murphy C."/>
            <person name="Neiman D."/>
            <person name="Pearson M."/>
            <person name="Priest M."/>
            <person name="Roberts A."/>
            <person name="Saif S."/>
            <person name="Shea T."/>
            <person name="Sisk P."/>
            <person name="Sykes S."/>
            <person name="Wortman J."/>
            <person name="Nusbaum C."/>
            <person name="Birren B."/>
        </authorList>
    </citation>
    <scope>NUCLEOTIDE SEQUENCE [LARGE SCALE GENOMIC DNA]</scope>
    <source>
        <strain evidence="4">CBS 100218</strain>
    </source>
</reference>
<dbReference type="STRING" id="1168221.R7YLM9"/>
<feature type="transmembrane region" description="Helical" evidence="1">
    <location>
        <begin position="16"/>
        <end position="36"/>
    </location>
</feature>
<dbReference type="InterPro" id="IPR029058">
    <property type="entry name" value="AB_hydrolase_fold"/>
</dbReference>
<dbReference type="OrthoDB" id="408373at2759"/>
<dbReference type="HOGENOM" id="CLU_020336_11_1_1"/>
<dbReference type="Proteomes" id="UP000016924">
    <property type="component" value="Unassembled WGS sequence"/>
</dbReference>
<dbReference type="EMBL" id="JH767559">
    <property type="protein sequence ID" value="EON62526.1"/>
    <property type="molecule type" value="Genomic_DNA"/>
</dbReference>
<dbReference type="PANTHER" id="PTHR43798:SF33">
    <property type="entry name" value="HYDROLASE, PUTATIVE (AFU_ORTHOLOGUE AFUA_2G14860)-RELATED"/>
    <property type="match status" value="1"/>
</dbReference>
<evidence type="ECO:0000313" key="3">
    <source>
        <dbReference type="EMBL" id="EON62526.1"/>
    </source>
</evidence>
<protein>
    <recommendedName>
        <fullName evidence="2">AB hydrolase-1 domain-containing protein</fullName>
    </recommendedName>
</protein>
<accession>R7YLM9</accession>
<dbReference type="PROSITE" id="PS51257">
    <property type="entry name" value="PROKAR_LIPOPROTEIN"/>
    <property type="match status" value="1"/>
</dbReference>
<dbReference type="eggNOG" id="ENOG502S1BG">
    <property type="taxonomic scope" value="Eukaryota"/>
</dbReference>
<dbReference type="InterPro" id="IPR050266">
    <property type="entry name" value="AB_hydrolase_sf"/>
</dbReference>
<dbReference type="AlphaFoldDB" id="R7YLM9"/>
<dbReference type="Gene3D" id="3.40.50.1820">
    <property type="entry name" value="alpha/beta hydrolase"/>
    <property type="match status" value="1"/>
</dbReference>
<evidence type="ECO:0000259" key="2">
    <source>
        <dbReference type="Pfam" id="PF00561"/>
    </source>
</evidence>
<dbReference type="GeneID" id="19899060"/>
<dbReference type="Pfam" id="PF00561">
    <property type="entry name" value="Abhydrolase_1"/>
    <property type="match status" value="1"/>
</dbReference>
<dbReference type="SUPFAM" id="SSF53474">
    <property type="entry name" value="alpha/beta-Hydrolases"/>
    <property type="match status" value="1"/>
</dbReference>
<dbReference type="RefSeq" id="XP_007777843.1">
    <property type="nucleotide sequence ID" value="XM_007779653.1"/>
</dbReference>
<feature type="domain" description="AB hydrolase-1" evidence="2">
    <location>
        <begin position="103"/>
        <end position="425"/>
    </location>
</feature>
<proteinExistence type="predicted"/>
<gene>
    <name evidence="3" type="ORF">W97_01749</name>
</gene>
<keyword evidence="1" id="KW-1133">Transmembrane helix</keyword>
<evidence type="ECO:0000313" key="4">
    <source>
        <dbReference type="Proteomes" id="UP000016924"/>
    </source>
</evidence>
<dbReference type="OMA" id="DVASPYG"/>
<dbReference type="InterPro" id="IPR000073">
    <property type="entry name" value="AB_hydrolase_1"/>
</dbReference>
<dbReference type="GO" id="GO:0016020">
    <property type="term" value="C:membrane"/>
    <property type="evidence" value="ECO:0007669"/>
    <property type="project" value="TreeGrafter"/>
</dbReference>